<feature type="domain" description="Tail specific protease" evidence="5">
    <location>
        <begin position="161"/>
        <end position="358"/>
    </location>
</feature>
<dbReference type="EMBL" id="MGEF01000041">
    <property type="protein sequence ID" value="OGL78050.1"/>
    <property type="molecule type" value="Genomic_DNA"/>
</dbReference>
<protein>
    <recommendedName>
        <fullName evidence="5">Tail specific protease domain-containing protein</fullName>
    </recommendedName>
</protein>
<keyword evidence="2" id="KW-0378">Hydrolase</keyword>
<dbReference type="InterPro" id="IPR005151">
    <property type="entry name" value="Tail-specific_protease"/>
</dbReference>
<keyword evidence="1" id="KW-0645">Protease</keyword>
<evidence type="ECO:0000259" key="5">
    <source>
        <dbReference type="SMART" id="SM00245"/>
    </source>
</evidence>
<dbReference type="InterPro" id="IPR004447">
    <property type="entry name" value="Peptidase_S41A"/>
</dbReference>
<dbReference type="Proteomes" id="UP000176604">
    <property type="component" value="Unassembled WGS sequence"/>
</dbReference>
<feature type="region of interest" description="Disordered" evidence="4">
    <location>
        <begin position="1"/>
        <end position="23"/>
    </location>
</feature>
<dbReference type="GO" id="GO:0007165">
    <property type="term" value="P:signal transduction"/>
    <property type="evidence" value="ECO:0007669"/>
    <property type="project" value="TreeGrafter"/>
</dbReference>
<name>A0A1F7UIC8_9BACT</name>
<dbReference type="GO" id="GO:0008236">
    <property type="term" value="F:serine-type peptidase activity"/>
    <property type="evidence" value="ECO:0007669"/>
    <property type="project" value="UniProtKB-KW"/>
</dbReference>
<evidence type="ECO:0000256" key="4">
    <source>
        <dbReference type="SAM" id="MobiDB-lite"/>
    </source>
</evidence>
<evidence type="ECO:0000256" key="1">
    <source>
        <dbReference type="ARBA" id="ARBA00022670"/>
    </source>
</evidence>
<evidence type="ECO:0000313" key="7">
    <source>
        <dbReference type="Proteomes" id="UP000176604"/>
    </source>
</evidence>
<keyword evidence="3" id="KW-0720">Serine protease</keyword>
<dbReference type="STRING" id="1802397.A3J43_01015"/>
<accession>A0A1F7UIC8</accession>
<reference evidence="6 7" key="1">
    <citation type="journal article" date="2016" name="Nat. Commun.">
        <title>Thousands of microbial genomes shed light on interconnected biogeochemical processes in an aquifer system.</title>
        <authorList>
            <person name="Anantharaman K."/>
            <person name="Brown C.T."/>
            <person name="Hug L.A."/>
            <person name="Sharon I."/>
            <person name="Castelle C.J."/>
            <person name="Probst A.J."/>
            <person name="Thomas B.C."/>
            <person name="Singh A."/>
            <person name="Wilkins M.J."/>
            <person name="Karaoz U."/>
            <person name="Brodie E.L."/>
            <person name="Williams K.H."/>
            <person name="Hubbard S.S."/>
            <person name="Banfield J.F."/>
        </authorList>
    </citation>
    <scope>NUCLEOTIDE SEQUENCE [LARGE SCALE GENOMIC DNA]</scope>
</reference>
<gene>
    <name evidence="6" type="ORF">A3J43_01015</name>
</gene>
<dbReference type="PANTHER" id="PTHR32060">
    <property type="entry name" value="TAIL-SPECIFIC PROTEASE"/>
    <property type="match status" value="1"/>
</dbReference>
<dbReference type="GO" id="GO:0004175">
    <property type="term" value="F:endopeptidase activity"/>
    <property type="evidence" value="ECO:0007669"/>
    <property type="project" value="TreeGrafter"/>
</dbReference>
<organism evidence="6 7">
    <name type="scientific">Candidatus Uhrbacteria bacterium RIFCSPHIGHO2_12_FULL_54_23</name>
    <dbReference type="NCBI Taxonomy" id="1802397"/>
    <lineage>
        <taxon>Bacteria</taxon>
        <taxon>Candidatus Uhriibacteriota</taxon>
    </lineage>
</organism>
<dbReference type="PANTHER" id="PTHR32060:SF30">
    <property type="entry name" value="CARBOXY-TERMINAL PROCESSING PROTEASE CTPA"/>
    <property type="match status" value="1"/>
</dbReference>
<dbReference type="SUPFAM" id="SSF52096">
    <property type="entry name" value="ClpP/crotonase"/>
    <property type="match status" value="1"/>
</dbReference>
<proteinExistence type="predicted"/>
<evidence type="ECO:0000313" key="6">
    <source>
        <dbReference type="EMBL" id="OGL78050.1"/>
    </source>
</evidence>
<dbReference type="Pfam" id="PF03572">
    <property type="entry name" value="Peptidase_S41"/>
    <property type="match status" value="1"/>
</dbReference>
<dbReference type="Gene3D" id="3.90.226.10">
    <property type="entry name" value="2-enoyl-CoA Hydratase, Chain A, domain 1"/>
    <property type="match status" value="1"/>
</dbReference>
<comment type="caution">
    <text evidence="6">The sequence shown here is derived from an EMBL/GenBank/DDBJ whole genome shotgun (WGS) entry which is preliminary data.</text>
</comment>
<dbReference type="GO" id="GO:0030288">
    <property type="term" value="C:outer membrane-bounded periplasmic space"/>
    <property type="evidence" value="ECO:0007669"/>
    <property type="project" value="TreeGrafter"/>
</dbReference>
<evidence type="ECO:0000256" key="2">
    <source>
        <dbReference type="ARBA" id="ARBA00022801"/>
    </source>
</evidence>
<dbReference type="SMART" id="SM00245">
    <property type="entry name" value="TSPc"/>
    <property type="match status" value="1"/>
</dbReference>
<dbReference type="GO" id="GO:0006508">
    <property type="term" value="P:proteolysis"/>
    <property type="evidence" value="ECO:0007669"/>
    <property type="project" value="UniProtKB-KW"/>
</dbReference>
<dbReference type="AlphaFoldDB" id="A0A1F7UIC8"/>
<dbReference type="CDD" id="cd07560">
    <property type="entry name" value="Peptidase_S41_CPP"/>
    <property type="match status" value="1"/>
</dbReference>
<evidence type="ECO:0000256" key="3">
    <source>
        <dbReference type="ARBA" id="ARBA00022825"/>
    </source>
</evidence>
<sequence>MESKSDSFHPVSENRIPETNNPDMESSLVALEEVGGAADHDASRVDNLINGALDEVLRAAGEKPAMHFAEMLDALRQSAADLVTGFKRLAAYAEIAIAAGLLVGCVDTFTAESPIKEHEKEWKRIKNIVPEENQKVVRDYFKRSYLEPVDPNMSADSLITQDPHTLYLSREEAIKFDESLKSGITGQFMLPDQKTGYIKLDTFDQGSAIETKKVIDRLKEQNMQQLVLDLRYNGGGFMNEALGIVDRFISSGKLMLGSKVRTNLSNMQEYHSTYSTYRQSWDGPLIILVNHESASASEIVAGALQDMDRAVIVGEMTFGKGLIQREYKMWNGDRLLLVTGQYFLPSGRSIQRPYIKWPNRDEYYDAAYDAAARAEHASTETYCTAGGREVYGENGVMPDTTISDHTFPIEIRKIIDYHRDAVSTFAKTFSERHALPEDIEEFLVNFSVDASTLAEFKQVLTDADKAHNGGKLSGPLSDYTFDAHLNHLLAREIGYAKYGRENVQWQTDEELRAAAGVFDTPLFEKITGNVRQEGPTAKNKSFMAH</sequence>
<dbReference type="InterPro" id="IPR029045">
    <property type="entry name" value="ClpP/crotonase-like_dom_sf"/>
</dbReference>